<dbReference type="InterPro" id="IPR003594">
    <property type="entry name" value="HATPase_dom"/>
</dbReference>
<keyword evidence="1" id="KW-0723">Serine/threonine-protein kinase</keyword>
<organism evidence="3 4">
    <name type="scientific">Streptomyces coffeae</name>
    <dbReference type="NCBI Taxonomy" id="621382"/>
    <lineage>
        <taxon>Bacteria</taxon>
        <taxon>Bacillati</taxon>
        <taxon>Actinomycetota</taxon>
        <taxon>Actinomycetes</taxon>
        <taxon>Kitasatosporales</taxon>
        <taxon>Streptomycetaceae</taxon>
        <taxon>Streptomyces</taxon>
    </lineage>
</organism>
<keyword evidence="4" id="KW-1185">Reference proteome</keyword>
<dbReference type="PANTHER" id="PTHR35526">
    <property type="entry name" value="ANTI-SIGMA-F FACTOR RSBW-RELATED"/>
    <property type="match status" value="1"/>
</dbReference>
<comment type="caution">
    <text evidence="3">The sequence shown here is derived from an EMBL/GenBank/DDBJ whole genome shotgun (WGS) entry which is preliminary data.</text>
</comment>
<gene>
    <name evidence="3" type="ORF">JK363_33510</name>
</gene>
<proteinExistence type="predicted"/>
<dbReference type="SUPFAM" id="SSF55874">
    <property type="entry name" value="ATPase domain of HSP90 chaperone/DNA topoisomerase II/histidine kinase"/>
    <property type="match status" value="1"/>
</dbReference>
<sequence length="194" mass="20971">MLADWVICSECADRSQLLVSELVTNAVTHGCGPIQLSVTREWSAGSPCALRISVADTSPKPASKRQAAAFDEHGRGLTLVNVLADRWGQESLGEGKRIWVEVGRFCSEEALPEALRRNVAQTQKGSELANQGKVKRLPVGERKDGDEKAGKSAKAQLEQLSKAELYEQATKLAIPARSEMNPHQLIQALAKAAS</sequence>
<dbReference type="Pfam" id="PF13581">
    <property type="entry name" value="HATPase_c_2"/>
    <property type="match status" value="1"/>
</dbReference>
<dbReference type="InterPro" id="IPR036890">
    <property type="entry name" value="HATPase_C_sf"/>
</dbReference>
<keyword evidence="3" id="KW-0067">ATP-binding</keyword>
<keyword evidence="1" id="KW-0418">Kinase</keyword>
<keyword evidence="1" id="KW-0808">Transferase</keyword>
<keyword evidence="3" id="KW-0547">Nucleotide-binding</keyword>
<evidence type="ECO:0000256" key="1">
    <source>
        <dbReference type="ARBA" id="ARBA00022527"/>
    </source>
</evidence>
<dbReference type="Gene3D" id="3.30.565.10">
    <property type="entry name" value="Histidine kinase-like ATPase, C-terminal domain"/>
    <property type="match status" value="1"/>
</dbReference>
<protein>
    <submittedName>
        <fullName evidence="3">ATP-binding protein</fullName>
    </submittedName>
</protein>
<feature type="domain" description="Histidine kinase/HSP90-like ATPase" evidence="2">
    <location>
        <begin position="4"/>
        <end position="99"/>
    </location>
</feature>
<evidence type="ECO:0000313" key="4">
    <source>
        <dbReference type="Proteomes" id="UP000634229"/>
    </source>
</evidence>
<dbReference type="GO" id="GO:0005524">
    <property type="term" value="F:ATP binding"/>
    <property type="evidence" value="ECO:0007669"/>
    <property type="project" value="UniProtKB-KW"/>
</dbReference>
<accession>A0ABS1NN32</accession>
<dbReference type="PANTHER" id="PTHR35526:SF3">
    <property type="entry name" value="ANTI-SIGMA-F FACTOR RSBW"/>
    <property type="match status" value="1"/>
</dbReference>
<reference evidence="3 4" key="1">
    <citation type="submission" date="2021-01" db="EMBL/GenBank/DDBJ databases">
        <title>WGS of actinomycetes isolated from Thailand.</title>
        <authorList>
            <person name="Thawai C."/>
        </authorList>
    </citation>
    <scope>NUCLEOTIDE SEQUENCE [LARGE SCALE GENOMIC DNA]</scope>
    <source>
        <strain evidence="3 4">CA1R205</strain>
    </source>
</reference>
<dbReference type="InterPro" id="IPR050267">
    <property type="entry name" value="Anti-sigma-factor_SerPK"/>
</dbReference>
<dbReference type="EMBL" id="JAERRF010000029">
    <property type="protein sequence ID" value="MBL1101494.1"/>
    <property type="molecule type" value="Genomic_DNA"/>
</dbReference>
<dbReference type="Proteomes" id="UP000634229">
    <property type="component" value="Unassembled WGS sequence"/>
</dbReference>
<dbReference type="CDD" id="cd16936">
    <property type="entry name" value="HATPase_RsbW-like"/>
    <property type="match status" value="1"/>
</dbReference>
<name>A0ABS1NN32_9ACTN</name>
<evidence type="ECO:0000259" key="2">
    <source>
        <dbReference type="Pfam" id="PF13581"/>
    </source>
</evidence>
<evidence type="ECO:0000313" key="3">
    <source>
        <dbReference type="EMBL" id="MBL1101494.1"/>
    </source>
</evidence>